<comment type="caution">
    <text evidence="1">The sequence shown here is derived from an EMBL/GenBank/DDBJ whole genome shotgun (WGS) entry which is preliminary data.</text>
</comment>
<reference evidence="1" key="1">
    <citation type="journal article" date="2019" name="Nat. Med.">
        <title>A library of human gut bacterial isolates paired with longitudinal multiomics data enables mechanistic microbiome research.</title>
        <authorList>
            <person name="Poyet M."/>
            <person name="Groussin M."/>
            <person name="Gibbons S.M."/>
            <person name="Avila-Pacheco J."/>
            <person name="Jiang X."/>
            <person name="Kearney S.M."/>
            <person name="Perrotta A.R."/>
            <person name="Berdy B."/>
            <person name="Zhao S."/>
            <person name="Lieberman T.D."/>
            <person name="Swanson P.K."/>
            <person name="Smith M."/>
            <person name="Roesemann S."/>
            <person name="Alexander J.E."/>
            <person name="Rich S.A."/>
            <person name="Livny J."/>
            <person name="Vlamakis H."/>
            <person name="Clish C."/>
            <person name="Bullock K."/>
            <person name="Deik A."/>
            <person name="Scott J."/>
            <person name="Pierce K.A."/>
            <person name="Xavier R.J."/>
            <person name="Alm E.J."/>
        </authorList>
    </citation>
    <scope>NUCLEOTIDE SEQUENCE [LARGE SCALE GENOMIC DNA]</scope>
    <source>
        <strain evidence="1">BIOML-A8</strain>
    </source>
</reference>
<sequence length="84" mass="9908">MEQIRLIMLVESRIRGNVYVRFGGEFLKTSHSNMERRWELSLLQETVKIYEQGKKYYDALKSVNNLVKDARKVQQTILMVGDIT</sequence>
<name>A0A642PKK4_9BACT</name>
<accession>A0A642PKK4</accession>
<feature type="non-terminal residue" evidence="1">
    <location>
        <position position="84"/>
    </location>
</feature>
<dbReference type="EMBL" id="VVZE01000075">
    <property type="protein sequence ID" value="KAA5378622.1"/>
    <property type="molecule type" value="Genomic_DNA"/>
</dbReference>
<dbReference type="AlphaFoldDB" id="A0A642PKK4"/>
<proteinExistence type="predicted"/>
<gene>
    <name evidence="1" type="ORF">F2Y44_22500</name>
</gene>
<evidence type="ECO:0000313" key="1">
    <source>
        <dbReference type="EMBL" id="KAA5378622.1"/>
    </source>
</evidence>
<organism evidence="1">
    <name type="scientific">Phocaeicola dorei</name>
    <dbReference type="NCBI Taxonomy" id="357276"/>
    <lineage>
        <taxon>Bacteria</taxon>
        <taxon>Pseudomonadati</taxon>
        <taxon>Bacteroidota</taxon>
        <taxon>Bacteroidia</taxon>
        <taxon>Bacteroidales</taxon>
        <taxon>Bacteroidaceae</taxon>
        <taxon>Phocaeicola</taxon>
    </lineage>
</organism>
<protein>
    <submittedName>
        <fullName evidence="1">Conjugal transfer protein TraI</fullName>
    </submittedName>
</protein>